<dbReference type="AlphaFoldDB" id="A7T1C5"/>
<dbReference type="PIRSF" id="PIRSF016616">
    <property type="entry name" value="HHMT"/>
    <property type="match status" value="1"/>
</dbReference>
<evidence type="ECO:0000313" key="5">
    <source>
        <dbReference type="Proteomes" id="UP000001593"/>
    </source>
</evidence>
<dbReference type="Proteomes" id="UP000001593">
    <property type="component" value="Unassembled WGS sequence"/>
</dbReference>
<dbReference type="InterPro" id="IPR029063">
    <property type="entry name" value="SAM-dependent_MTases_sf"/>
</dbReference>
<organism evidence="4 5">
    <name type="scientific">Nematostella vectensis</name>
    <name type="common">Starlet sea anemone</name>
    <dbReference type="NCBI Taxonomy" id="45351"/>
    <lineage>
        <taxon>Eukaryota</taxon>
        <taxon>Metazoa</taxon>
        <taxon>Cnidaria</taxon>
        <taxon>Anthozoa</taxon>
        <taxon>Hexacorallia</taxon>
        <taxon>Actiniaria</taxon>
        <taxon>Edwardsiidae</taxon>
        <taxon>Nematostella</taxon>
    </lineage>
</organism>
<proteinExistence type="predicted"/>
<dbReference type="PhylomeDB" id="A7T1C5"/>
<evidence type="ECO:0000256" key="2">
    <source>
        <dbReference type="ARBA" id="ARBA00022679"/>
    </source>
</evidence>
<dbReference type="EMBL" id="DS470097">
    <property type="protein sequence ID" value="EDO30243.1"/>
    <property type="molecule type" value="Genomic_DNA"/>
</dbReference>
<dbReference type="Gene3D" id="3.40.50.150">
    <property type="entry name" value="Vaccinia Virus protein VP39"/>
    <property type="match status" value="1"/>
</dbReference>
<evidence type="ECO:0000256" key="1">
    <source>
        <dbReference type="ARBA" id="ARBA00022603"/>
    </source>
</evidence>
<dbReference type="InterPro" id="IPR016673">
    <property type="entry name" value="HHMT-like"/>
</dbReference>
<dbReference type="GO" id="GO:0008170">
    <property type="term" value="F:N-methyltransferase activity"/>
    <property type="evidence" value="ECO:0007669"/>
    <property type="project" value="InterPro"/>
</dbReference>
<gene>
    <name evidence="4" type="ORF">NEMVEDRAFT_v1g176185</name>
</gene>
<protein>
    <recommendedName>
        <fullName evidence="6">Histamine N-methyltransferase</fullName>
    </recommendedName>
</protein>
<keyword evidence="3" id="KW-0949">S-adenosyl-L-methionine</keyword>
<keyword evidence="5" id="KW-1185">Reference proteome</keyword>
<keyword evidence="2" id="KW-0808">Transferase</keyword>
<dbReference type="OrthoDB" id="5984880at2759"/>
<evidence type="ECO:0008006" key="6">
    <source>
        <dbReference type="Google" id="ProtNLM"/>
    </source>
</evidence>
<dbReference type="HOGENOM" id="CLU_984490_0_0_1"/>
<reference evidence="4 5" key="1">
    <citation type="journal article" date="2007" name="Science">
        <title>Sea anemone genome reveals ancestral eumetazoan gene repertoire and genomic organization.</title>
        <authorList>
            <person name="Putnam N.H."/>
            <person name="Srivastava M."/>
            <person name="Hellsten U."/>
            <person name="Dirks B."/>
            <person name="Chapman J."/>
            <person name="Salamov A."/>
            <person name="Terry A."/>
            <person name="Shapiro H."/>
            <person name="Lindquist E."/>
            <person name="Kapitonov V.V."/>
            <person name="Jurka J."/>
            <person name="Genikhovich G."/>
            <person name="Grigoriev I.V."/>
            <person name="Lucas S.M."/>
            <person name="Steele R.E."/>
            <person name="Finnerty J.R."/>
            <person name="Technau U."/>
            <person name="Martindale M.Q."/>
            <person name="Rokhsar D.S."/>
        </authorList>
    </citation>
    <scope>NUCLEOTIDE SEQUENCE [LARGE SCALE GENOMIC DNA]</scope>
    <source>
        <strain evidence="5">CH2 X CH6</strain>
    </source>
</reference>
<accession>A7T1C5</accession>
<evidence type="ECO:0000256" key="3">
    <source>
        <dbReference type="ARBA" id="ARBA00022691"/>
    </source>
</evidence>
<dbReference type="STRING" id="45351.A7T1C5"/>
<name>A7T1C5_NEMVE</name>
<dbReference type="GO" id="GO:0032259">
    <property type="term" value="P:methylation"/>
    <property type="evidence" value="ECO:0007669"/>
    <property type="project" value="UniProtKB-KW"/>
</dbReference>
<dbReference type="SUPFAM" id="SSF53335">
    <property type="entry name" value="S-adenosyl-L-methionine-dependent methyltransferases"/>
    <property type="match status" value="1"/>
</dbReference>
<keyword evidence="1" id="KW-0489">Methyltransferase</keyword>
<dbReference type="KEGG" id="nve:5500978"/>
<sequence length="288" mass="33088">MSNLSDLDHYSTSYRVFLKNCSNIDQSTSSSLEKNIPKILAKLGKVATSVETPLCILGVGSGKGAYDLVILQSIIDFYYPIKPCISETVVEPSESFIAEFRRSVAIQEFPDVCFSFQCKTFQEFAHDSRHSDDKFAIIHFIRSIYYVDLKPDLAFCYKNIQIRGSIVCVLHSRDCATYLIFKKLASLQGKVFTFLCGDDVINNAKEQDWEYEKFTFTYDLDATDVFKEESAEGNLLLDFLTHVDDFRKNEPSEVVHKMVDYIREFCDVQEDGKHIIKIENELIAIYKR</sequence>
<dbReference type="InParanoid" id="A7T1C5"/>
<dbReference type="OMA" id="MEAVHIT"/>
<evidence type="ECO:0000313" key="4">
    <source>
        <dbReference type="EMBL" id="EDO30243.1"/>
    </source>
</evidence>
<dbReference type="eggNOG" id="ENOG502QQJ1">
    <property type="taxonomic scope" value="Eukaryota"/>
</dbReference>